<dbReference type="InterPro" id="IPR027417">
    <property type="entry name" value="P-loop_NTPase"/>
</dbReference>
<comment type="caution">
    <text evidence="1">The sequence shown here is derived from an EMBL/GenBank/DDBJ whole genome shotgun (WGS) entry which is preliminary data.</text>
</comment>
<dbReference type="STRING" id="649761.HMPREF0973_01605"/>
<evidence type="ECO:0000313" key="2">
    <source>
        <dbReference type="Proteomes" id="UP000003327"/>
    </source>
</evidence>
<dbReference type="SUPFAM" id="SSF52540">
    <property type="entry name" value="P-loop containing nucleoside triphosphate hydrolases"/>
    <property type="match status" value="1"/>
</dbReference>
<dbReference type="HOGENOM" id="CLU_1053168_0_0_10"/>
<protein>
    <recommendedName>
        <fullName evidence="3">SF4 helicase domain-containing protein</fullName>
    </recommendedName>
</protein>
<keyword evidence="2" id="KW-1185">Reference proteome</keyword>
<accession>C9MPR4</accession>
<dbReference type="AlphaFoldDB" id="C9MPR4"/>
<organism evidence="1 2">
    <name type="scientific">Prevotella veroralis F0319</name>
    <dbReference type="NCBI Taxonomy" id="649761"/>
    <lineage>
        <taxon>Bacteria</taxon>
        <taxon>Pseudomonadati</taxon>
        <taxon>Bacteroidota</taxon>
        <taxon>Bacteroidia</taxon>
        <taxon>Bacteroidales</taxon>
        <taxon>Prevotellaceae</taxon>
        <taxon>Prevotella</taxon>
    </lineage>
</organism>
<gene>
    <name evidence="1" type="ORF">HMPREF0973_01605</name>
</gene>
<dbReference type="Proteomes" id="UP000003327">
    <property type="component" value="Unassembled WGS sequence"/>
</dbReference>
<proteinExistence type="predicted"/>
<evidence type="ECO:0008006" key="3">
    <source>
        <dbReference type="Google" id="ProtNLM"/>
    </source>
</evidence>
<dbReference type="RefSeq" id="WP_004383277.1">
    <property type="nucleotide sequence ID" value="NZ_GG698714.1"/>
</dbReference>
<reference evidence="1 2" key="1">
    <citation type="submission" date="2009-09" db="EMBL/GenBank/DDBJ databases">
        <authorList>
            <person name="Weinstock G."/>
            <person name="Sodergren E."/>
            <person name="Clifton S."/>
            <person name="Fulton L."/>
            <person name="Fulton B."/>
            <person name="Courtney L."/>
            <person name="Fronick C."/>
            <person name="Harrison M."/>
            <person name="Strong C."/>
            <person name="Farmer C."/>
            <person name="Delahaunty K."/>
            <person name="Markovic C."/>
            <person name="Hall O."/>
            <person name="Minx P."/>
            <person name="Tomlinson C."/>
            <person name="Mitreva M."/>
            <person name="Nelson J."/>
            <person name="Hou S."/>
            <person name="Wollam A."/>
            <person name="Pepin K.H."/>
            <person name="Johnson M."/>
            <person name="Bhonagiri V."/>
            <person name="Nash W.E."/>
            <person name="Warren W."/>
            <person name="Chinwalla A."/>
            <person name="Mardis E.R."/>
            <person name="Wilson R.K."/>
        </authorList>
    </citation>
    <scope>NUCLEOTIDE SEQUENCE [LARGE SCALE GENOMIC DNA]</scope>
    <source>
        <strain evidence="1 2">F0319</strain>
    </source>
</reference>
<evidence type="ECO:0000313" key="1">
    <source>
        <dbReference type="EMBL" id="EEX18417.1"/>
    </source>
</evidence>
<name>C9MPR4_9BACT</name>
<dbReference type="EMBL" id="ACVA01000036">
    <property type="protein sequence ID" value="EEX18417.1"/>
    <property type="molecule type" value="Genomic_DNA"/>
</dbReference>
<dbReference type="Gene3D" id="3.40.50.300">
    <property type="entry name" value="P-loop containing nucleotide triphosphate hydrolases"/>
    <property type="match status" value="1"/>
</dbReference>
<sequence length="264" mass="30049">MELKLYDIETATAKLAEPPTSTFGINNNLDNIFKLAKGYFGILQAPPCQGKTTFLNYYGVKLSKLNNWHVLYIMMETPDRLEIKLLTKYFNGSVEEMLKNNHILNMELNTFDEVMEAITQVAAKFDNLLVIVDNATCIEALMGTDVTDLIRKQYLLNLSRLTKKLGISIILCAHSIRLKEGQRPSINTSYGGTFMESTCDFMLSIEITDKENCISTFRVLKRRYEFFGGNNGGDEISLQFDKQTREFINVDNDEVLDEIFGKAN</sequence>